<comment type="caution">
    <text evidence="1">The sequence shown here is derived from an EMBL/GenBank/DDBJ whole genome shotgun (WGS) entry which is preliminary data.</text>
</comment>
<name>A0A139LPN1_9BACE</name>
<dbReference type="AlphaFoldDB" id="A0A139LPN1"/>
<dbReference type="EMBL" id="LTDF01000058">
    <property type="protein sequence ID" value="KXT53366.1"/>
    <property type="molecule type" value="Genomic_DNA"/>
</dbReference>
<dbReference type="RefSeq" id="WP_061434937.1">
    <property type="nucleotide sequence ID" value="NZ_KQ968688.1"/>
</dbReference>
<gene>
    <name evidence="1" type="ORF">HMPREF2531_01406</name>
</gene>
<evidence type="ECO:0000313" key="1">
    <source>
        <dbReference type="EMBL" id="KXT53366.1"/>
    </source>
</evidence>
<proteinExistence type="predicted"/>
<evidence type="ECO:0008006" key="3">
    <source>
        <dbReference type="Google" id="ProtNLM"/>
    </source>
</evidence>
<evidence type="ECO:0000313" key="2">
    <source>
        <dbReference type="Proteomes" id="UP000070319"/>
    </source>
</evidence>
<accession>A0A139LPN1</accession>
<organism evidence="1">
    <name type="scientific">Bacteroides intestinalis</name>
    <dbReference type="NCBI Taxonomy" id="329854"/>
    <lineage>
        <taxon>Bacteria</taxon>
        <taxon>Pseudomonadati</taxon>
        <taxon>Bacteroidota</taxon>
        <taxon>Bacteroidia</taxon>
        <taxon>Bacteroidales</taxon>
        <taxon>Bacteroidaceae</taxon>
        <taxon>Bacteroides</taxon>
    </lineage>
</organism>
<dbReference type="PATRIC" id="fig|329854.7.peg.1432"/>
<protein>
    <recommendedName>
        <fullName evidence="3">Mobilization protein</fullName>
    </recommendedName>
</protein>
<dbReference type="InterPro" id="IPR027417">
    <property type="entry name" value="P-loop_NTPase"/>
</dbReference>
<dbReference type="Gene3D" id="3.40.50.300">
    <property type="entry name" value="P-loop containing nucleotide triphosphate hydrolases"/>
    <property type="match status" value="1"/>
</dbReference>
<reference evidence="1 2" key="1">
    <citation type="submission" date="2016-02" db="EMBL/GenBank/DDBJ databases">
        <authorList>
            <person name="Wen L."/>
            <person name="He K."/>
            <person name="Yang H."/>
        </authorList>
    </citation>
    <scope>NUCLEOTIDE SEQUENCE [LARGE SCALE GENOMIC DNA]</scope>
    <source>
        <strain evidence="1 2">KLE1704</strain>
    </source>
</reference>
<dbReference type="Proteomes" id="UP000070319">
    <property type="component" value="Unassembled WGS sequence"/>
</dbReference>
<dbReference type="SUPFAM" id="SSF52540">
    <property type="entry name" value="P-loop containing nucleoside triphosphate hydrolases"/>
    <property type="match status" value="1"/>
</dbReference>
<sequence length="341" mass="38703">MGVNVLQALSAEQTKFKDKITEDRFKYKNHILDLSQPINEPKFLFSIGDIPSIPASELIGIKGRAKQGKSQLEYILISAMLSGLSKGDIKPLQPHYKILLFDTEQSVSSLKKCCQRALKFANLPTNQNDVRFLPFFMRPLTIEERRQIIEDAIKEEKPDIVFIDGVRDLLADFNSLTESNDLIQWLMQLTAEYGCTVVSVLHQNKSKEDGNMRGHLGTELLNKLTDCFEVSKKDGKFLVTCTDSRNVPTTDFAFSINAEGDFQMEETIDESKNTSRVADIQRVLQLCFKDKPTMKYGQLVEAYQMEAAISERTSKYRIKEAKENDFLLVQNGYYSLAPISG</sequence>
<dbReference type="Pfam" id="PF13481">
    <property type="entry name" value="AAA_25"/>
    <property type="match status" value="1"/>
</dbReference>